<name>A0ABP7L4B7_9ACTN</name>
<accession>A0ABP7L4B7</accession>
<evidence type="ECO:0000313" key="3">
    <source>
        <dbReference type="Proteomes" id="UP001501563"/>
    </source>
</evidence>
<evidence type="ECO:0000256" key="1">
    <source>
        <dbReference type="SAM" id="MobiDB-lite"/>
    </source>
</evidence>
<feature type="region of interest" description="Disordered" evidence="1">
    <location>
        <begin position="1"/>
        <end position="20"/>
    </location>
</feature>
<protein>
    <submittedName>
        <fullName evidence="2">Uncharacterized protein</fullName>
    </submittedName>
</protein>
<sequence length="97" mass="10128">MILGRASGGLGLGSSPVHPDHAELVDEVIDRYGHRPWRVGEGDASARDATGAVSRGHAQTVARLGAPGHPAARGPYYSVGFREFTRDAPLVKTRAGG</sequence>
<comment type="caution">
    <text evidence="2">The sequence shown here is derived from an EMBL/GenBank/DDBJ whole genome shotgun (WGS) entry which is preliminary data.</text>
</comment>
<keyword evidence="3" id="KW-1185">Reference proteome</keyword>
<evidence type="ECO:0000313" key="2">
    <source>
        <dbReference type="EMBL" id="GAA3894715.1"/>
    </source>
</evidence>
<proteinExistence type="predicted"/>
<organism evidence="2 3">
    <name type="scientific">Streptomyces lannensis</name>
    <dbReference type="NCBI Taxonomy" id="766498"/>
    <lineage>
        <taxon>Bacteria</taxon>
        <taxon>Bacillati</taxon>
        <taxon>Actinomycetota</taxon>
        <taxon>Actinomycetes</taxon>
        <taxon>Kitasatosporales</taxon>
        <taxon>Streptomycetaceae</taxon>
        <taxon>Streptomyces</taxon>
    </lineage>
</organism>
<dbReference type="Proteomes" id="UP001501563">
    <property type="component" value="Unassembled WGS sequence"/>
</dbReference>
<gene>
    <name evidence="2" type="ORF">GCM10022207_73570</name>
</gene>
<dbReference type="EMBL" id="BAAAZA010000032">
    <property type="protein sequence ID" value="GAA3894715.1"/>
    <property type="molecule type" value="Genomic_DNA"/>
</dbReference>
<feature type="compositionally biased region" description="Gly residues" evidence="1">
    <location>
        <begin position="1"/>
        <end position="12"/>
    </location>
</feature>
<reference evidence="3" key="1">
    <citation type="journal article" date="2019" name="Int. J. Syst. Evol. Microbiol.">
        <title>The Global Catalogue of Microorganisms (GCM) 10K type strain sequencing project: providing services to taxonomists for standard genome sequencing and annotation.</title>
        <authorList>
            <consortium name="The Broad Institute Genomics Platform"/>
            <consortium name="The Broad Institute Genome Sequencing Center for Infectious Disease"/>
            <person name="Wu L."/>
            <person name="Ma J."/>
        </authorList>
    </citation>
    <scope>NUCLEOTIDE SEQUENCE [LARGE SCALE GENOMIC DNA]</scope>
    <source>
        <strain evidence="3">JCM 16578</strain>
    </source>
</reference>